<dbReference type="GO" id="GO:0055086">
    <property type="term" value="P:nucleobase-containing small molecule metabolic process"/>
    <property type="evidence" value="ECO:0007669"/>
    <property type="project" value="UniProtKB-ARBA"/>
</dbReference>
<evidence type="ECO:0000256" key="12">
    <source>
        <dbReference type="PIRSR" id="PIRSR606262-3"/>
    </source>
</evidence>
<dbReference type="GO" id="GO:0008270">
    <property type="term" value="F:zinc ion binding"/>
    <property type="evidence" value="ECO:0007669"/>
    <property type="project" value="UniProtKB-UniRule"/>
</dbReference>
<evidence type="ECO:0000256" key="9">
    <source>
        <dbReference type="ARBA" id="ARBA00049558"/>
    </source>
</evidence>
<protein>
    <recommendedName>
        <fullName evidence="4 13">Cytidine deaminase</fullName>
        <ecNumber evidence="4 13">3.5.4.5</ecNumber>
    </recommendedName>
    <alternativeName>
        <fullName evidence="8 13">Cytidine aminohydrolase</fullName>
    </alternativeName>
</protein>
<evidence type="ECO:0000256" key="11">
    <source>
        <dbReference type="PIRSR" id="PIRSR606262-2"/>
    </source>
</evidence>
<dbReference type="PANTHER" id="PTHR11644">
    <property type="entry name" value="CYTIDINE DEAMINASE"/>
    <property type="match status" value="1"/>
</dbReference>
<reference evidence="15 16" key="1">
    <citation type="submission" date="2016-07" db="EMBL/GenBank/DDBJ databases">
        <title>Pervasive Adenine N6-methylation of Active Genes in Fungi.</title>
        <authorList>
            <consortium name="DOE Joint Genome Institute"/>
            <person name="Mondo S.J."/>
            <person name="Dannebaum R.O."/>
            <person name="Kuo R.C."/>
            <person name="Labutti K."/>
            <person name="Haridas S."/>
            <person name="Kuo A."/>
            <person name="Salamov A."/>
            <person name="Ahrendt S.R."/>
            <person name="Lipzen A."/>
            <person name="Sullivan W."/>
            <person name="Andreopoulos W.B."/>
            <person name="Clum A."/>
            <person name="Lindquist E."/>
            <person name="Daum C."/>
            <person name="Ramamoorthy G.K."/>
            <person name="Gryganskyi A."/>
            <person name="Culley D."/>
            <person name="Magnuson J.K."/>
            <person name="James T.Y."/>
            <person name="O'Malley M.A."/>
            <person name="Stajich J.E."/>
            <person name="Spatafora J.W."/>
            <person name="Visel A."/>
            <person name="Grigoriev I.V."/>
        </authorList>
    </citation>
    <scope>NUCLEOTIDE SEQUENCE [LARGE SCALE GENOMIC DNA]</scope>
    <source>
        <strain evidence="15 16">62-1032</strain>
    </source>
</reference>
<sequence>MSVPTLSDAKRAQLIISALKARDGSYSPYSNFRVGAALLAEDETIVLGANVECASYGGTICAERTAIVKGVSDGHKRFNGLAVSSDVDGPISPCGICRQVLREFCPLDMPILLVPSNYSSSTQTVSATEALQKEGEDILVLTSMGEMLPLSFGPSNLDKPNP</sequence>
<feature type="binding site" evidence="12">
    <location>
        <position position="61"/>
    </location>
    <ligand>
        <name>Zn(2+)</name>
        <dbReference type="ChEBI" id="CHEBI:29105"/>
        <note>catalytic</note>
    </ligand>
</feature>
<comment type="caution">
    <text evidence="15">The sequence shown here is derived from an EMBL/GenBank/DDBJ whole genome shotgun (WGS) entry which is preliminary data.</text>
</comment>
<feature type="active site" description="Proton donor" evidence="10">
    <location>
        <position position="63"/>
    </location>
</feature>
<dbReference type="InterPro" id="IPR016193">
    <property type="entry name" value="Cytidine_deaminase-like"/>
</dbReference>
<evidence type="ECO:0000256" key="6">
    <source>
        <dbReference type="ARBA" id="ARBA00022801"/>
    </source>
</evidence>
<evidence type="ECO:0000256" key="4">
    <source>
        <dbReference type="ARBA" id="ARBA00012783"/>
    </source>
</evidence>
<dbReference type="InterPro" id="IPR016192">
    <property type="entry name" value="APOBEC/CMP_deaminase_Zn-bd"/>
</dbReference>
<dbReference type="GO" id="GO:0042802">
    <property type="term" value="F:identical protein binding"/>
    <property type="evidence" value="ECO:0007669"/>
    <property type="project" value="UniProtKB-ARBA"/>
</dbReference>
<dbReference type="InterPro" id="IPR006262">
    <property type="entry name" value="Cyt_deam_tetra"/>
</dbReference>
<dbReference type="EC" id="3.5.4.5" evidence="4 13"/>
<keyword evidence="7 12" id="KW-0862">Zinc</keyword>
<evidence type="ECO:0000259" key="14">
    <source>
        <dbReference type="PROSITE" id="PS51747"/>
    </source>
</evidence>
<evidence type="ECO:0000256" key="1">
    <source>
        <dbReference type="ARBA" id="ARBA00001947"/>
    </source>
</evidence>
<feature type="binding site" evidence="11">
    <location>
        <begin position="50"/>
        <end position="56"/>
    </location>
    <ligand>
        <name>substrate</name>
    </ligand>
</feature>
<evidence type="ECO:0000313" key="16">
    <source>
        <dbReference type="Proteomes" id="UP000193467"/>
    </source>
</evidence>
<evidence type="ECO:0000256" key="3">
    <source>
        <dbReference type="ARBA" id="ARBA00006576"/>
    </source>
</evidence>
<dbReference type="SUPFAM" id="SSF53927">
    <property type="entry name" value="Cytidine deaminase-like"/>
    <property type="match status" value="1"/>
</dbReference>
<dbReference type="NCBIfam" id="NF004064">
    <property type="entry name" value="PRK05578.1"/>
    <property type="match status" value="1"/>
</dbReference>
<dbReference type="OrthoDB" id="414540at2759"/>
<dbReference type="GO" id="GO:0004126">
    <property type="term" value="F:cytidine deaminase activity"/>
    <property type="evidence" value="ECO:0007669"/>
    <property type="project" value="UniProtKB-UniRule"/>
</dbReference>
<evidence type="ECO:0000256" key="7">
    <source>
        <dbReference type="ARBA" id="ARBA00022833"/>
    </source>
</evidence>
<evidence type="ECO:0000256" key="8">
    <source>
        <dbReference type="ARBA" id="ARBA00032005"/>
    </source>
</evidence>
<dbReference type="STRING" id="106004.A0A1Y2FZW9"/>
<dbReference type="InterPro" id="IPR002125">
    <property type="entry name" value="CMP_dCMP_dom"/>
</dbReference>
<comment type="similarity">
    <text evidence="3 13">Belongs to the cytidine and deoxycytidylate deaminase family.</text>
</comment>
<comment type="catalytic activity">
    <reaction evidence="9 13">
        <text>cytidine + H2O + H(+) = uridine + NH4(+)</text>
        <dbReference type="Rhea" id="RHEA:16069"/>
        <dbReference type="ChEBI" id="CHEBI:15377"/>
        <dbReference type="ChEBI" id="CHEBI:15378"/>
        <dbReference type="ChEBI" id="CHEBI:16704"/>
        <dbReference type="ChEBI" id="CHEBI:17562"/>
        <dbReference type="ChEBI" id="CHEBI:28938"/>
        <dbReference type="EC" id="3.5.4.5"/>
    </reaction>
</comment>
<dbReference type="Gene3D" id="3.40.140.10">
    <property type="entry name" value="Cytidine Deaminase, domain 2"/>
    <property type="match status" value="1"/>
</dbReference>
<dbReference type="InParanoid" id="A0A1Y2FZW9"/>
<dbReference type="CDD" id="cd01283">
    <property type="entry name" value="cytidine_deaminase"/>
    <property type="match status" value="1"/>
</dbReference>
<keyword evidence="6 13" id="KW-0378">Hydrolase</keyword>
<dbReference type="Pfam" id="PF00383">
    <property type="entry name" value="dCMP_cyt_deam_1"/>
    <property type="match status" value="1"/>
</dbReference>
<name>A0A1Y2FZW9_9BASI</name>
<dbReference type="FunFam" id="3.40.140.10:FF:000008">
    <property type="entry name" value="Cytidine deaminase"/>
    <property type="match status" value="1"/>
</dbReference>
<dbReference type="NCBIfam" id="TIGR01354">
    <property type="entry name" value="cyt_deam_tetra"/>
    <property type="match status" value="1"/>
</dbReference>
<feature type="domain" description="CMP/dCMP-type deaminase" evidence="14">
    <location>
        <begin position="9"/>
        <end position="139"/>
    </location>
</feature>
<proteinExistence type="inferred from homology"/>
<dbReference type="PROSITE" id="PS00903">
    <property type="entry name" value="CYT_DCMP_DEAMINASES_1"/>
    <property type="match status" value="1"/>
</dbReference>
<dbReference type="Proteomes" id="UP000193467">
    <property type="component" value="Unassembled WGS sequence"/>
</dbReference>
<keyword evidence="16" id="KW-1185">Reference proteome</keyword>
<gene>
    <name evidence="15" type="ORF">BCR35DRAFT_302116</name>
</gene>
<dbReference type="FunCoup" id="A0A1Y2FZW9">
    <property type="interactions" value="473"/>
</dbReference>
<evidence type="ECO:0000256" key="2">
    <source>
        <dbReference type="ARBA" id="ARBA00003949"/>
    </source>
</evidence>
<feature type="binding site" evidence="12">
    <location>
        <position position="94"/>
    </location>
    <ligand>
        <name>Zn(2+)</name>
        <dbReference type="ChEBI" id="CHEBI:29105"/>
        <note>catalytic</note>
    </ligand>
</feature>
<dbReference type="InterPro" id="IPR050202">
    <property type="entry name" value="Cyt/Deoxycyt_deaminase"/>
</dbReference>
<dbReference type="GO" id="GO:0072527">
    <property type="term" value="P:pyrimidine-containing compound metabolic process"/>
    <property type="evidence" value="ECO:0007669"/>
    <property type="project" value="UniProtKB-ARBA"/>
</dbReference>
<evidence type="ECO:0000313" key="15">
    <source>
        <dbReference type="EMBL" id="ORY88175.1"/>
    </source>
</evidence>
<dbReference type="PROSITE" id="PS51747">
    <property type="entry name" value="CYT_DCMP_DEAMINASES_2"/>
    <property type="match status" value="1"/>
</dbReference>
<comment type="function">
    <text evidence="2 13">This enzyme scavenges exogenous and endogenous cytidine and 2'-deoxycytidine for UMP synthesis.</text>
</comment>
<dbReference type="PANTHER" id="PTHR11644:SF2">
    <property type="entry name" value="CYTIDINE DEAMINASE"/>
    <property type="match status" value="1"/>
</dbReference>
<dbReference type="AlphaFoldDB" id="A0A1Y2FZW9"/>
<evidence type="ECO:0000256" key="13">
    <source>
        <dbReference type="RuleBase" id="RU364006"/>
    </source>
</evidence>
<dbReference type="EMBL" id="MCGR01000012">
    <property type="protein sequence ID" value="ORY88175.1"/>
    <property type="molecule type" value="Genomic_DNA"/>
</dbReference>
<dbReference type="GO" id="GO:0005829">
    <property type="term" value="C:cytosol"/>
    <property type="evidence" value="ECO:0007669"/>
    <property type="project" value="TreeGrafter"/>
</dbReference>
<accession>A0A1Y2FZW9</accession>
<organism evidence="15 16">
    <name type="scientific">Leucosporidium creatinivorum</name>
    <dbReference type="NCBI Taxonomy" id="106004"/>
    <lineage>
        <taxon>Eukaryota</taxon>
        <taxon>Fungi</taxon>
        <taxon>Dikarya</taxon>
        <taxon>Basidiomycota</taxon>
        <taxon>Pucciniomycotina</taxon>
        <taxon>Microbotryomycetes</taxon>
        <taxon>Leucosporidiales</taxon>
        <taxon>Leucosporidium</taxon>
    </lineage>
</organism>
<evidence type="ECO:0000256" key="10">
    <source>
        <dbReference type="PIRSR" id="PIRSR606262-1"/>
    </source>
</evidence>
<comment type="catalytic activity">
    <reaction evidence="13">
        <text>2'-deoxycytidine + H2O + H(+) = 2'-deoxyuridine + NH4(+)</text>
        <dbReference type="Rhea" id="RHEA:13433"/>
        <dbReference type="ChEBI" id="CHEBI:15377"/>
        <dbReference type="ChEBI" id="CHEBI:15378"/>
        <dbReference type="ChEBI" id="CHEBI:15698"/>
        <dbReference type="ChEBI" id="CHEBI:16450"/>
        <dbReference type="ChEBI" id="CHEBI:28938"/>
        <dbReference type="EC" id="3.5.4.5"/>
    </reaction>
</comment>
<keyword evidence="5 12" id="KW-0479">Metal-binding</keyword>
<feature type="binding site" evidence="12">
    <location>
        <position position="97"/>
    </location>
    <ligand>
        <name>Zn(2+)</name>
        <dbReference type="ChEBI" id="CHEBI:29105"/>
        <note>catalytic</note>
    </ligand>
</feature>
<comment type="cofactor">
    <cofactor evidence="1 12 13">
        <name>Zn(2+)</name>
        <dbReference type="ChEBI" id="CHEBI:29105"/>
    </cofactor>
</comment>
<evidence type="ECO:0000256" key="5">
    <source>
        <dbReference type="ARBA" id="ARBA00022723"/>
    </source>
</evidence>